<dbReference type="RefSeq" id="WP_176266607.1">
    <property type="nucleotide sequence ID" value="NZ_JABWGV010000001.1"/>
</dbReference>
<proteinExistence type="predicted"/>
<comment type="caution">
    <text evidence="1">The sequence shown here is derived from an EMBL/GenBank/DDBJ whole genome shotgun (WGS) entry which is preliminary data.</text>
</comment>
<keyword evidence="2" id="KW-1185">Reference proteome</keyword>
<name>A0A850H5G1_9SPHN</name>
<sequence>MTLHNYLKRSDAMSLTQLANEMGVSKSRLSQLRNSTEWPAELALTAESKTGGALNASHLCSIVAKARQTGVAV</sequence>
<reference evidence="1 2" key="1">
    <citation type="submission" date="2020-06" db="EMBL/GenBank/DDBJ databases">
        <title>Altererythrobacter sp. HHU K3-1.</title>
        <authorList>
            <person name="Zhang D."/>
            <person name="Xue H."/>
        </authorList>
    </citation>
    <scope>NUCLEOTIDE SEQUENCE [LARGE SCALE GENOMIC DNA]</scope>
    <source>
        <strain evidence="1 2">HHU K3-1</strain>
    </source>
</reference>
<evidence type="ECO:0008006" key="3">
    <source>
        <dbReference type="Google" id="ProtNLM"/>
    </source>
</evidence>
<evidence type="ECO:0000313" key="2">
    <source>
        <dbReference type="Proteomes" id="UP000561438"/>
    </source>
</evidence>
<dbReference type="InterPro" id="IPR010982">
    <property type="entry name" value="Lambda_DNA-bd_dom_sf"/>
</dbReference>
<dbReference type="Gene3D" id="1.10.260.40">
    <property type="entry name" value="lambda repressor-like DNA-binding domains"/>
    <property type="match status" value="1"/>
</dbReference>
<dbReference type="GO" id="GO:0003677">
    <property type="term" value="F:DNA binding"/>
    <property type="evidence" value="ECO:0007669"/>
    <property type="project" value="InterPro"/>
</dbReference>
<dbReference type="AlphaFoldDB" id="A0A850H5G1"/>
<dbReference type="Proteomes" id="UP000561438">
    <property type="component" value="Unassembled WGS sequence"/>
</dbReference>
<evidence type="ECO:0000313" key="1">
    <source>
        <dbReference type="EMBL" id="NVD44365.1"/>
    </source>
</evidence>
<protein>
    <recommendedName>
        <fullName evidence="3">HTH cro/C1-type domain-containing protein</fullName>
    </recommendedName>
</protein>
<gene>
    <name evidence="1" type="ORF">HUV48_04970</name>
</gene>
<dbReference type="EMBL" id="JABWGV010000001">
    <property type="protein sequence ID" value="NVD44365.1"/>
    <property type="molecule type" value="Genomic_DNA"/>
</dbReference>
<organism evidence="1 2">
    <name type="scientific">Qipengyuania atrilutea</name>
    <dbReference type="NCBI Taxonomy" id="2744473"/>
    <lineage>
        <taxon>Bacteria</taxon>
        <taxon>Pseudomonadati</taxon>
        <taxon>Pseudomonadota</taxon>
        <taxon>Alphaproteobacteria</taxon>
        <taxon>Sphingomonadales</taxon>
        <taxon>Erythrobacteraceae</taxon>
        <taxon>Qipengyuania</taxon>
    </lineage>
</organism>
<accession>A0A850H5G1</accession>